<comment type="catalytic activity">
    <reaction evidence="2">
        <text>2 GTP = 3',3'-c-di-GMP + 2 diphosphate</text>
        <dbReference type="Rhea" id="RHEA:24898"/>
        <dbReference type="ChEBI" id="CHEBI:33019"/>
        <dbReference type="ChEBI" id="CHEBI:37565"/>
        <dbReference type="ChEBI" id="CHEBI:58805"/>
        <dbReference type="EC" id="2.7.7.65"/>
    </reaction>
</comment>
<protein>
    <recommendedName>
        <fullName evidence="1">diguanylate cyclase</fullName>
        <ecNumber evidence="1">2.7.7.65</ecNumber>
    </recommendedName>
</protein>
<dbReference type="PANTHER" id="PTHR45138">
    <property type="entry name" value="REGULATORY COMPONENTS OF SENSORY TRANSDUCTION SYSTEM"/>
    <property type="match status" value="1"/>
</dbReference>
<dbReference type="GO" id="GO:0005886">
    <property type="term" value="C:plasma membrane"/>
    <property type="evidence" value="ECO:0007669"/>
    <property type="project" value="TreeGrafter"/>
</dbReference>
<dbReference type="CDD" id="cd01949">
    <property type="entry name" value="GGDEF"/>
    <property type="match status" value="1"/>
</dbReference>
<dbReference type="EMBL" id="JACDQQ010001465">
    <property type="protein sequence ID" value="MBA0086339.1"/>
    <property type="molecule type" value="Genomic_DNA"/>
</dbReference>
<dbReference type="InterPro" id="IPR029787">
    <property type="entry name" value="Nucleotide_cyclase"/>
</dbReference>
<dbReference type="GO" id="GO:0052621">
    <property type="term" value="F:diguanylate cyclase activity"/>
    <property type="evidence" value="ECO:0007669"/>
    <property type="project" value="UniProtKB-EC"/>
</dbReference>
<evidence type="ECO:0000313" key="5">
    <source>
        <dbReference type="Proteomes" id="UP000567293"/>
    </source>
</evidence>
<dbReference type="Pfam" id="PF00990">
    <property type="entry name" value="GGDEF"/>
    <property type="match status" value="1"/>
</dbReference>
<proteinExistence type="predicted"/>
<comment type="caution">
    <text evidence="4">The sequence shown here is derived from an EMBL/GenBank/DDBJ whole genome shotgun (WGS) entry which is preliminary data.</text>
</comment>
<dbReference type="PANTHER" id="PTHR45138:SF9">
    <property type="entry name" value="DIGUANYLATE CYCLASE DGCM-RELATED"/>
    <property type="match status" value="1"/>
</dbReference>
<feature type="non-terminal residue" evidence="4">
    <location>
        <position position="1"/>
    </location>
</feature>
<gene>
    <name evidence="4" type="ORF">HRJ53_15265</name>
</gene>
<dbReference type="GO" id="GO:1902201">
    <property type="term" value="P:negative regulation of bacterial-type flagellum-dependent cell motility"/>
    <property type="evidence" value="ECO:0007669"/>
    <property type="project" value="TreeGrafter"/>
</dbReference>
<dbReference type="GO" id="GO:0043709">
    <property type="term" value="P:cell adhesion involved in single-species biofilm formation"/>
    <property type="evidence" value="ECO:0007669"/>
    <property type="project" value="TreeGrafter"/>
</dbReference>
<dbReference type="InterPro" id="IPR000160">
    <property type="entry name" value="GGDEF_dom"/>
</dbReference>
<sequence>KLINDQFGHLTGSRALVRIGKVLRSHSRAIDTPARYGGDEFALVLPEAGKDIATRVVTRIRERLAAQTEAPALSVSAGVAAFPEDGDTAEKLLAVADRALYIMKHGGRSSVQNLARIAACL</sequence>
<dbReference type="InterPro" id="IPR050469">
    <property type="entry name" value="Diguanylate_Cyclase"/>
</dbReference>
<dbReference type="NCBIfam" id="TIGR00254">
    <property type="entry name" value="GGDEF"/>
    <property type="match status" value="1"/>
</dbReference>
<dbReference type="SUPFAM" id="SSF55073">
    <property type="entry name" value="Nucleotide cyclase"/>
    <property type="match status" value="1"/>
</dbReference>
<dbReference type="EC" id="2.7.7.65" evidence="1"/>
<evidence type="ECO:0000256" key="1">
    <source>
        <dbReference type="ARBA" id="ARBA00012528"/>
    </source>
</evidence>
<accession>A0A7V8SXU1</accession>
<evidence type="ECO:0000259" key="3">
    <source>
        <dbReference type="PROSITE" id="PS50887"/>
    </source>
</evidence>
<evidence type="ECO:0000313" key="4">
    <source>
        <dbReference type="EMBL" id="MBA0086339.1"/>
    </source>
</evidence>
<dbReference type="Gene3D" id="3.30.70.270">
    <property type="match status" value="1"/>
</dbReference>
<feature type="domain" description="GGDEF" evidence="3">
    <location>
        <begin position="1"/>
        <end position="116"/>
    </location>
</feature>
<evidence type="ECO:0000256" key="2">
    <source>
        <dbReference type="ARBA" id="ARBA00034247"/>
    </source>
</evidence>
<dbReference type="SMART" id="SM00267">
    <property type="entry name" value="GGDEF"/>
    <property type="match status" value="1"/>
</dbReference>
<dbReference type="Proteomes" id="UP000567293">
    <property type="component" value="Unassembled WGS sequence"/>
</dbReference>
<dbReference type="InterPro" id="IPR043128">
    <property type="entry name" value="Rev_trsase/Diguanyl_cyclase"/>
</dbReference>
<name>A0A7V8SXU1_9BACT</name>
<dbReference type="AlphaFoldDB" id="A0A7V8SXU1"/>
<keyword evidence="5" id="KW-1185">Reference proteome</keyword>
<dbReference type="PROSITE" id="PS50887">
    <property type="entry name" value="GGDEF"/>
    <property type="match status" value="1"/>
</dbReference>
<reference evidence="4" key="1">
    <citation type="submission" date="2020-06" db="EMBL/GenBank/DDBJ databases">
        <title>Legume-microbial interactions unlock mineral nutrients during tropical forest succession.</title>
        <authorList>
            <person name="Epihov D.Z."/>
        </authorList>
    </citation>
    <scope>NUCLEOTIDE SEQUENCE [LARGE SCALE GENOMIC DNA]</scope>
    <source>
        <strain evidence="4">Pan2503</strain>
    </source>
</reference>
<organism evidence="4 5">
    <name type="scientific">Candidatus Acidiferrum panamense</name>
    <dbReference type="NCBI Taxonomy" id="2741543"/>
    <lineage>
        <taxon>Bacteria</taxon>
        <taxon>Pseudomonadati</taxon>
        <taxon>Acidobacteriota</taxon>
        <taxon>Terriglobia</taxon>
        <taxon>Candidatus Acidiferrales</taxon>
        <taxon>Candidatus Acidiferrum</taxon>
    </lineage>
</organism>